<proteinExistence type="inferred from homology"/>
<keyword evidence="2" id="KW-0813">Transport</keyword>
<organism evidence="9 10">
    <name type="scientific">Deinococcus reticulitermitis</name>
    <dbReference type="NCBI Taxonomy" id="856736"/>
    <lineage>
        <taxon>Bacteria</taxon>
        <taxon>Thermotogati</taxon>
        <taxon>Deinococcota</taxon>
        <taxon>Deinococci</taxon>
        <taxon>Deinococcales</taxon>
        <taxon>Deinococcaceae</taxon>
        <taxon>Deinococcus</taxon>
    </lineage>
</organism>
<keyword evidence="4 7" id="KW-0812">Transmembrane</keyword>
<comment type="subcellular location">
    <subcellularLocation>
        <location evidence="1 7">Cell membrane</location>
        <topology evidence="1 7">Multi-pass membrane protein</topology>
    </subcellularLocation>
</comment>
<dbReference type="InterPro" id="IPR000390">
    <property type="entry name" value="Small_drug/metabolite_transptr"/>
</dbReference>
<feature type="transmembrane region" description="Helical" evidence="8">
    <location>
        <begin position="58"/>
        <end position="78"/>
    </location>
</feature>
<reference evidence="10" key="1">
    <citation type="submission" date="2016-10" db="EMBL/GenBank/DDBJ databases">
        <authorList>
            <person name="Varghese N."/>
            <person name="Submissions S."/>
        </authorList>
    </citation>
    <scope>NUCLEOTIDE SEQUENCE [LARGE SCALE GENOMIC DNA]</scope>
    <source>
        <strain evidence="10">CGMCC 1.10218</strain>
    </source>
</reference>
<comment type="similarity">
    <text evidence="7">Belongs to the drug/metabolite transporter (DMT) superfamily. Small multidrug resistance (SMR) (TC 2.A.7.1) family.</text>
</comment>
<dbReference type="EMBL" id="FNZA01000003">
    <property type="protein sequence ID" value="SEJ04543.1"/>
    <property type="molecule type" value="Genomic_DNA"/>
</dbReference>
<dbReference type="PANTHER" id="PTHR30561:SF0">
    <property type="entry name" value="GUANIDINIUM EXPORTER"/>
    <property type="match status" value="1"/>
</dbReference>
<dbReference type="PANTHER" id="PTHR30561">
    <property type="entry name" value="SMR FAMILY PROTON-DEPENDENT DRUG EFFLUX TRANSPORTER SUGE"/>
    <property type="match status" value="1"/>
</dbReference>
<dbReference type="InterPro" id="IPR037185">
    <property type="entry name" value="EmrE-like"/>
</dbReference>
<evidence type="ECO:0000256" key="2">
    <source>
        <dbReference type="ARBA" id="ARBA00022448"/>
    </source>
</evidence>
<dbReference type="AlphaFoldDB" id="A0A1H6VIZ1"/>
<evidence type="ECO:0000313" key="9">
    <source>
        <dbReference type="EMBL" id="SEJ04543.1"/>
    </source>
</evidence>
<protein>
    <submittedName>
        <fullName evidence="9">Quaternary ammonium compound-resistance protein SugE</fullName>
    </submittedName>
</protein>
<keyword evidence="10" id="KW-1185">Reference proteome</keyword>
<evidence type="ECO:0000256" key="4">
    <source>
        <dbReference type="ARBA" id="ARBA00022692"/>
    </source>
</evidence>
<dbReference type="GO" id="GO:0022857">
    <property type="term" value="F:transmembrane transporter activity"/>
    <property type="evidence" value="ECO:0007669"/>
    <property type="project" value="InterPro"/>
</dbReference>
<dbReference type="GO" id="GO:0005886">
    <property type="term" value="C:plasma membrane"/>
    <property type="evidence" value="ECO:0007669"/>
    <property type="project" value="UniProtKB-SubCell"/>
</dbReference>
<keyword evidence="3" id="KW-1003">Cell membrane</keyword>
<dbReference type="SUPFAM" id="SSF103481">
    <property type="entry name" value="Multidrug resistance efflux transporter EmrE"/>
    <property type="match status" value="1"/>
</dbReference>
<dbReference type="InterPro" id="IPR045324">
    <property type="entry name" value="Small_multidrug_res"/>
</dbReference>
<feature type="transmembrane region" description="Helical" evidence="8">
    <location>
        <begin position="84"/>
        <end position="102"/>
    </location>
</feature>
<dbReference type="Proteomes" id="UP000199223">
    <property type="component" value="Unassembled WGS sequence"/>
</dbReference>
<sequence length="110" mass="11484">MNGWGWLLVAGAFEIAFTTFLKLSQADSRYGVAFLVSVILSFECLSRAIKTLPLSTAYAIWTGIGAVGTVLMGVTVFGETLAPVQLLLLGLLIAVLIGLKLATPKAAGPS</sequence>
<evidence type="ECO:0000256" key="5">
    <source>
        <dbReference type="ARBA" id="ARBA00022989"/>
    </source>
</evidence>
<evidence type="ECO:0000256" key="6">
    <source>
        <dbReference type="ARBA" id="ARBA00023136"/>
    </source>
</evidence>
<dbReference type="STRING" id="856736.SAMN04488058_103185"/>
<dbReference type="OrthoDB" id="21828at2"/>
<gene>
    <name evidence="9" type="ORF">SAMN04488058_103185</name>
</gene>
<dbReference type="RefSeq" id="WP_092263706.1">
    <property type="nucleotide sequence ID" value="NZ_FNZA01000003.1"/>
</dbReference>
<name>A0A1H6VIZ1_9DEIO</name>
<dbReference type="Gene3D" id="1.10.3730.20">
    <property type="match status" value="1"/>
</dbReference>
<evidence type="ECO:0000256" key="7">
    <source>
        <dbReference type="RuleBase" id="RU003942"/>
    </source>
</evidence>
<evidence type="ECO:0000256" key="1">
    <source>
        <dbReference type="ARBA" id="ARBA00004651"/>
    </source>
</evidence>
<evidence type="ECO:0000256" key="3">
    <source>
        <dbReference type="ARBA" id="ARBA00022475"/>
    </source>
</evidence>
<evidence type="ECO:0000313" key="10">
    <source>
        <dbReference type="Proteomes" id="UP000199223"/>
    </source>
</evidence>
<dbReference type="FunFam" id="1.10.3730.20:FF:000001">
    <property type="entry name" value="Quaternary ammonium compound resistance transporter SugE"/>
    <property type="match status" value="1"/>
</dbReference>
<evidence type="ECO:0000256" key="8">
    <source>
        <dbReference type="SAM" id="Phobius"/>
    </source>
</evidence>
<keyword evidence="5 8" id="KW-1133">Transmembrane helix</keyword>
<dbReference type="Pfam" id="PF00893">
    <property type="entry name" value="Multi_Drug_Res"/>
    <property type="match status" value="1"/>
</dbReference>
<keyword evidence="6 8" id="KW-0472">Membrane</keyword>
<accession>A0A1H6VIZ1</accession>